<protein>
    <submittedName>
        <fullName evidence="2">DUF4773 domain-containing protein</fullName>
    </submittedName>
</protein>
<dbReference type="PANTHER" id="PTHR36299:SF2">
    <property type="entry name" value="DUF4773 DOMAIN-CONTAINING PROTEIN"/>
    <property type="match status" value="1"/>
</dbReference>
<evidence type="ECO:0000259" key="1">
    <source>
        <dbReference type="Pfam" id="PF15998"/>
    </source>
</evidence>
<dbReference type="Pfam" id="PF15998">
    <property type="entry name" value="DUF4773"/>
    <property type="match status" value="1"/>
</dbReference>
<comment type="caution">
    <text evidence="2">The sequence shown here is derived from an EMBL/GenBank/DDBJ whole genome shotgun (WGS) entry which is preliminary data.</text>
</comment>
<accession>A0A8X6GB39</accession>
<reference evidence="2" key="1">
    <citation type="submission" date="2020-07" db="EMBL/GenBank/DDBJ databases">
        <title>Multicomponent nature underlies the extraordinary mechanical properties of spider dragline silk.</title>
        <authorList>
            <person name="Kono N."/>
            <person name="Nakamura H."/>
            <person name="Mori M."/>
            <person name="Yoshida Y."/>
            <person name="Ohtoshi R."/>
            <person name="Malay A.D."/>
            <person name="Moran D.A.P."/>
            <person name="Tomita M."/>
            <person name="Numata K."/>
            <person name="Arakawa K."/>
        </authorList>
    </citation>
    <scope>NUCLEOTIDE SEQUENCE</scope>
</reference>
<dbReference type="InterPro" id="IPR031941">
    <property type="entry name" value="DUF4773"/>
</dbReference>
<keyword evidence="3" id="KW-1185">Reference proteome</keyword>
<sequence length="207" mass="23423">MIDNSSVTYVEKNLQNDCHCEKFECECCVDLVYQDIGLNSKGCVHVTYLSEDYGVSIDLNVDKTRLLKKSVSVRNPPPICLGIPFVKKHVFACVELNDLSVSKSHFSTCVGFNLVLWHLCKIVNYDLGCFDSRIPGNFHSSSAQLVPRRKRDLETIKMRLNELLVMFPFNICSSSSSLNVPNNAHIAVIAIFLYIFVFNPKRSLFCC</sequence>
<evidence type="ECO:0000313" key="3">
    <source>
        <dbReference type="Proteomes" id="UP000887116"/>
    </source>
</evidence>
<proteinExistence type="predicted"/>
<dbReference type="Proteomes" id="UP000887116">
    <property type="component" value="Unassembled WGS sequence"/>
</dbReference>
<dbReference type="EMBL" id="BMAO01005377">
    <property type="protein sequence ID" value="GFR01081.1"/>
    <property type="molecule type" value="Genomic_DNA"/>
</dbReference>
<dbReference type="OrthoDB" id="5952164at2759"/>
<name>A0A8X6GB39_TRICU</name>
<dbReference type="PANTHER" id="PTHR36299">
    <property type="entry name" value="AGAP008005-PA"/>
    <property type="match status" value="1"/>
</dbReference>
<dbReference type="AlphaFoldDB" id="A0A8X6GB39"/>
<feature type="domain" description="DUF4773" evidence="1">
    <location>
        <begin position="18"/>
        <end position="131"/>
    </location>
</feature>
<evidence type="ECO:0000313" key="2">
    <source>
        <dbReference type="EMBL" id="GFR01081.1"/>
    </source>
</evidence>
<gene>
    <name evidence="2" type="primary">AVEN_193884_1</name>
    <name evidence="2" type="ORF">TNCT_97371</name>
</gene>
<organism evidence="2 3">
    <name type="scientific">Trichonephila clavata</name>
    <name type="common">Joro spider</name>
    <name type="synonym">Nephila clavata</name>
    <dbReference type="NCBI Taxonomy" id="2740835"/>
    <lineage>
        <taxon>Eukaryota</taxon>
        <taxon>Metazoa</taxon>
        <taxon>Ecdysozoa</taxon>
        <taxon>Arthropoda</taxon>
        <taxon>Chelicerata</taxon>
        <taxon>Arachnida</taxon>
        <taxon>Araneae</taxon>
        <taxon>Araneomorphae</taxon>
        <taxon>Entelegynae</taxon>
        <taxon>Araneoidea</taxon>
        <taxon>Nephilidae</taxon>
        <taxon>Trichonephila</taxon>
    </lineage>
</organism>